<reference evidence="2" key="1">
    <citation type="submission" date="2021-07" db="EMBL/GenBank/DDBJ databases">
        <title>Draft genome of Mortierella alpina, strain LL118, isolated from an aspen leaf litter sample.</title>
        <authorList>
            <person name="Yang S."/>
            <person name="Vinatzer B.A."/>
        </authorList>
    </citation>
    <scope>NUCLEOTIDE SEQUENCE</scope>
    <source>
        <strain evidence="2">LL118</strain>
    </source>
</reference>
<organism evidence="2 3">
    <name type="scientific">Mortierella alpina</name>
    <name type="common">Oleaginous fungus</name>
    <name type="synonym">Mortierella renispora</name>
    <dbReference type="NCBI Taxonomy" id="64518"/>
    <lineage>
        <taxon>Eukaryota</taxon>
        <taxon>Fungi</taxon>
        <taxon>Fungi incertae sedis</taxon>
        <taxon>Mucoromycota</taxon>
        <taxon>Mortierellomycotina</taxon>
        <taxon>Mortierellomycetes</taxon>
        <taxon>Mortierellales</taxon>
        <taxon>Mortierellaceae</taxon>
        <taxon>Mortierella</taxon>
    </lineage>
</organism>
<dbReference type="AlphaFoldDB" id="A0A9P8A2I1"/>
<protein>
    <recommendedName>
        <fullName evidence="4">F-box domain-containing protein</fullName>
    </recommendedName>
</protein>
<evidence type="ECO:0000256" key="1">
    <source>
        <dbReference type="SAM" id="MobiDB-lite"/>
    </source>
</evidence>
<dbReference type="CDD" id="cd09917">
    <property type="entry name" value="F-box_SF"/>
    <property type="match status" value="1"/>
</dbReference>
<gene>
    <name evidence="2" type="ORF">KVV02_004223</name>
</gene>
<feature type="compositionally biased region" description="Polar residues" evidence="1">
    <location>
        <begin position="83"/>
        <end position="92"/>
    </location>
</feature>
<dbReference type="EMBL" id="JAIFTL010000115">
    <property type="protein sequence ID" value="KAG9323103.1"/>
    <property type="molecule type" value="Genomic_DNA"/>
</dbReference>
<feature type="compositionally biased region" description="Low complexity" evidence="1">
    <location>
        <begin position="93"/>
        <end position="117"/>
    </location>
</feature>
<feature type="region of interest" description="Disordered" evidence="1">
    <location>
        <begin position="76"/>
        <end position="137"/>
    </location>
</feature>
<comment type="caution">
    <text evidence="2">The sequence shown here is derived from an EMBL/GenBank/DDBJ whole genome shotgun (WGS) entry which is preliminary data.</text>
</comment>
<evidence type="ECO:0000313" key="2">
    <source>
        <dbReference type="EMBL" id="KAG9323103.1"/>
    </source>
</evidence>
<dbReference type="SUPFAM" id="SSF52047">
    <property type="entry name" value="RNI-like"/>
    <property type="match status" value="1"/>
</dbReference>
<dbReference type="InterPro" id="IPR032675">
    <property type="entry name" value="LRR_dom_sf"/>
</dbReference>
<evidence type="ECO:0000313" key="3">
    <source>
        <dbReference type="Proteomes" id="UP000717515"/>
    </source>
</evidence>
<name>A0A9P8A2I1_MORAP</name>
<feature type="region of interest" description="Disordered" evidence="1">
    <location>
        <begin position="616"/>
        <end position="643"/>
    </location>
</feature>
<sequence length="759" mass="85164">MHISQAPAECIRHILLYLDLPDQHSLLLTCHALLRTVAPALYRSPFRALLAHDYGQRRVAATAAAWRLQDDTRPFATKKDSWNENSNPHTNASTSLNSCTPSTSSTTLSSIRTTSPTGTATSKPAHHSRNSSQTPRRTRFYSYHQSSSLDQHNCEGGVETFECRELFKLKKMARLLQLLIACTSVQVRLPALQYPGYGQQWVRPPCKIDYLQHYVDQQQGGEIMVQCFHLLFADLAQSPSEKPKKMTLQGLTANVGGVGGSPITSDNKKTLDVLHRIQREFVSHNAARIQTLSLSLLDVPSLQDALSLVPQMAMLTRLELTDFENQNLLGAEIIVDFIISHRMLFGPVIRENILVARGSSALTAPTSSATATTTSTTTTTTITTTKADEQLLSTRGLTEPFSPTSRMFTTSLTKRPVLNKSILTMVEAFKDIEEIDATQWAQGVLYLDRIAHPRLKKLWLSYTFPPSEPADSKAARLSEYLERCRALEQIHIPIRRADVFHWAALEKRSALICAPILASSKAKKLPPMKRIHLQGPTLELMDCVREATFAFQDTLQELEAYSRLPVWQPSALEWTAEMPQLTRLKLEGEISLYFCLDSLARCPALEELSLATTAGQEWASRQQHHPPPQQQQQQPSLVSQKWVTPQDPGSNLLLYIRSKEMHMLSTLQRLQSLSLVGAWPLPDVALRRVADRCLRMRDLRLDQVIGTSTGGLLLAIENMKRLEKLDLRLSVLDLHLVRVVAQDLPLLSHLQLTSLQRED</sequence>
<dbReference type="Gene3D" id="3.80.10.10">
    <property type="entry name" value="Ribonuclease Inhibitor"/>
    <property type="match status" value="1"/>
</dbReference>
<dbReference type="Proteomes" id="UP000717515">
    <property type="component" value="Unassembled WGS sequence"/>
</dbReference>
<proteinExistence type="predicted"/>
<accession>A0A9P8A2I1</accession>
<evidence type="ECO:0008006" key="4">
    <source>
        <dbReference type="Google" id="ProtNLM"/>
    </source>
</evidence>